<evidence type="ECO:0000313" key="2">
    <source>
        <dbReference type="EMBL" id="MPM07717.1"/>
    </source>
</evidence>
<feature type="compositionally biased region" description="Pro residues" evidence="1">
    <location>
        <begin position="1"/>
        <end position="11"/>
    </location>
</feature>
<protein>
    <submittedName>
        <fullName evidence="2">Uncharacterized protein</fullName>
    </submittedName>
</protein>
<reference evidence="2" key="1">
    <citation type="submission" date="2019-08" db="EMBL/GenBank/DDBJ databases">
        <authorList>
            <person name="Kucharzyk K."/>
            <person name="Murdoch R.W."/>
            <person name="Higgins S."/>
            <person name="Loffler F."/>
        </authorList>
    </citation>
    <scope>NUCLEOTIDE SEQUENCE</scope>
</reference>
<dbReference type="AlphaFoldDB" id="A0A644WVL3"/>
<dbReference type="EMBL" id="VSSQ01001368">
    <property type="protein sequence ID" value="MPM07717.1"/>
    <property type="molecule type" value="Genomic_DNA"/>
</dbReference>
<feature type="region of interest" description="Disordered" evidence="1">
    <location>
        <begin position="1"/>
        <end position="46"/>
    </location>
</feature>
<evidence type="ECO:0000256" key="1">
    <source>
        <dbReference type="SAM" id="MobiDB-lite"/>
    </source>
</evidence>
<feature type="compositionally biased region" description="Basic and acidic residues" evidence="1">
    <location>
        <begin position="14"/>
        <end position="24"/>
    </location>
</feature>
<comment type="caution">
    <text evidence="2">The sequence shown here is derived from an EMBL/GenBank/DDBJ whole genome shotgun (WGS) entry which is preliminary data.</text>
</comment>
<gene>
    <name evidence="2" type="ORF">SDC9_54024</name>
</gene>
<accession>A0A644WVL3</accession>
<sequence>MLPAAQPPEPSPGQHEHRQKKEASDECPPQDDLMAAQRNMACHDAV</sequence>
<proteinExistence type="predicted"/>
<name>A0A644WVL3_9ZZZZ</name>
<organism evidence="2">
    <name type="scientific">bioreactor metagenome</name>
    <dbReference type="NCBI Taxonomy" id="1076179"/>
    <lineage>
        <taxon>unclassified sequences</taxon>
        <taxon>metagenomes</taxon>
        <taxon>ecological metagenomes</taxon>
    </lineage>
</organism>